<dbReference type="RefSeq" id="WP_406580212.1">
    <property type="nucleotide sequence ID" value="NZ_JBJHQH010000005.1"/>
</dbReference>
<name>A0ABW8RFX0_9BACI</name>
<evidence type="ECO:0000313" key="2">
    <source>
        <dbReference type="EMBL" id="MFK9091582.1"/>
    </source>
</evidence>
<keyword evidence="3" id="KW-1185">Reference proteome</keyword>
<proteinExistence type="predicted"/>
<sequence>MKVSHIIIVLIIFAWPLNYLYQRQLGAISFLLLAIFFFVISIKEIKKLKAQKEKEPPGEKIK</sequence>
<dbReference type="EMBL" id="JBJHQH010000005">
    <property type="protein sequence ID" value="MFK9091582.1"/>
    <property type="molecule type" value="Genomic_DNA"/>
</dbReference>
<gene>
    <name evidence="2" type="ORF">ACJEBI_08815</name>
</gene>
<evidence type="ECO:0000256" key="1">
    <source>
        <dbReference type="SAM" id="Phobius"/>
    </source>
</evidence>
<comment type="caution">
    <text evidence="2">The sequence shown here is derived from an EMBL/GenBank/DDBJ whole genome shotgun (WGS) entry which is preliminary data.</text>
</comment>
<keyword evidence="1" id="KW-1133">Transmembrane helix</keyword>
<protein>
    <submittedName>
        <fullName evidence="2">Uncharacterized protein</fullName>
    </submittedName>
</protein>
<dbReference type="Proteomes" id="UP001623041">
    <property type="component" value="Unassembled WGS sequence"/>
</dbReference>
<feature type="transmembrane region" description="Helical" evidence="1">
    <location>
        <begin position="24"/>
        <end position="42"/>
    </location>
</feature>
<accession>A0ABW8RFX0</accession>
<keyword evidence="1" id="KW-0812">Transmembrane</keyword>
<evidence type="ECO:0000313" key="3">
    <source>
        <dbReference type="Proteomes" id="UP001623041"/>
    </source>
</evidence>
<organism evidence="2 3">
    <name type="scientific">Bacillus salipaludis</name>
    <dbReference type="NCBI Taxonomy" id="2547811"/>
    <lineage>
        <taxon>Bacteria</taxon>
        <taxon>Bacillati</taxon>
        <taxon>Bacillota</taxon>
        <taxon>Bacilli</taxon>
        <taxon>Bacillales</taxon>
        <taxon>Bacillaceae</taxon>
        <taxon>Bacillus</taxon>
    </lineage>
</organism>
<keyword evidence="1" id="KW-0472">Membrane</keyword>
<reference evidence="2 3" key="1">
    <citation type="submission" date="2024-11" db="EMBL/GenBank/DDBJ databases">
        <authorList>
            <person name="Lucas J.A."/>
        </authorList>
    </citation>
    <scope>NUCLEOTIDE SEQUENCE [LARGE SCALE GENOMIC DNA]</scope>
    <source>
        <strain evidence="2 3">Z 5.4</strain>
    </source>
</reference>